<dbReference type="PANTHER" id="PTHR46068">
    <property type="entry name" value="PROTEIN CBG27172"/>
    <property type="match status" value="1"/>
</dbReference>
<dbReference type="Gene3D" id="3.30.420.10">
    <property type="entry name" value="Ribonuclease H-like superfamily/Ribonuclease H"/>
    <property type="match status" value="1"/>
</dbReference>
<reference evidence="2 3" key="1">
    <citation type="journal article" date="2023" name="BMC Biol.">
        <title>The compact genome of the sponge Oopsacas minuta (Hexactinellida) is lacking key metazoan core genes.</title>
        <authorList>
            <person name="Santini S."/>
            <person name="Schenkelaars Q."/>
            <person name="Jourda C."/>
            <person name="Duchesne M."/>
            <person name="Belahbib H."/>
            <person name="Rocher C."/>
            <person name="Selva M."/>
            <person name="Riesgo A."/>
            <person name="Vervoort M."/>
            <person name="Leys S.P."/>
            <person name="Kodjabachian L."/>
            <person name="Le Bivic A."/>
            <person name="Borchiellini C."/>
            <person name="Claverie J.M."/>
            <person name="Renard E."/>
        </authorList>
    </citation>
    <scope>NUCLEOTIDE SEQUENCE [LARGE SCALE GENOMIC DNA]</scope>
    <source>
        <strain evidence="2">SPO-2</strain>
    </source>
</reference>
<evidence type="ECO:0000256" key="1">
    <source>
        <dbReference type="SAM" id="MobiDB-lite"/>
    </source>
</evidence>
<dbReference type="AlphaFoldDB" id="A0AAV7KDH4"/>
<dbReference type="GO" id="GO:0003676">
    <property type="term" value="F:nucleic acid binding"/>
    <property type="evidence" value="ECO:0007669"/>
    <property type="project" value="InterPro"/>
</dbReference>
<gene>
    <name evidence="2" type="ORF">LOD99_11004</name>
</gene>
<dbReference type="InterPro" id="IPR036397">
    <property type="entry name" value="RNaseH_sf"/>
</dbReference>
<name>A0AAV7KDH4_9METZ</name>
<proteinExistence type="predicted"/>
<organism evidence="2 3">
    <name type="scientific">Oopsacas minuta</name>
    <dbReference type="NCBI Taxonomy" id="111878"/>
    <lineage>
        <taxon>Eukaryota</taxon>
        <taxon>Metazoa</taxon>
        <taxon>Porifera</taxon>
        <taxon>Hexactinellida</taxon>
        <taxon>Hexasterophora</taxon>
        <taxon>Lyssacinosida</taxon>
        <taxon>Leucopsacidae</taxon>
        <taxon>Oopsacas</taxon>
    </lineage>
</organism>
<protein>
    <recommendedName>
        <fullName evidence="4">Transposase</fullName>
    </recommendedName>
</protein>
<evidence type="ECO:0000313" key="3">
    <source>
        <dbReference type="Proteomes" id="UP001165289"/>
    </source>
</evidence>
<comment type="caution">
    <text evidence="2">The sequence shown here is derived from an EMBL/GenBank/DDBJ whole genome shotgun (WGS) entry which is preliminary data.</text>
</comment>
<dbReference type="PANTHER" id="PTHR46068:SF1">
    <property type="entry name" value="TRANSPOSASE IS30-LIKE HTH DOMAIN-CONTAINING PROTEIN"/>
    <property type="match status" value="1"/>
</dbReference>
<evidence type="ECO:0000313" key="2">
    <source>
        <dbReference type="EMBL" id="KAI6658659.1"/>
    </source>
</evidence>
<dbReference type="Proteomes" id="UP001165289">
    <property type="component" value="Unassembled WGS sequence"/>
</dbReference>
<sequence>MGWCLGNWSDTIGICPPGVKINAITYQELILEPVLQNLGQTMYNGEPFIFQQDGAPAHTANSTQIWLQHNFPGFIQKTEWPSYSPDLNLMDFAIWSILETNACAKSHTSVECLKRFLTSEWNKIPQESIRAAVGAFCGRLRAVVKKRGDERSNAMVKEQIAFVLRYADPDSNVQERVNGLATRRTDSSHHRTNNNAEEIRTRSYDRDLPGQG</sequence>
<dbReference type="EMBL" id="JAKMXF010000085">
    <property type="protein sequence ID" value="KAI6658659.1"/>
    <property type="molecule type" value="Genomic_DNA"/>
</dbReference>
<accession>A0AAV7KDH4</accession>
<feature type="compositionally biased region" description="Basic and acidic residues" evidence="1">
    <location>
        <begin position="197"/>
        <end position="212"/>
    </location>
</feature>
<keyword evidence="3" id="KW-1185">Reference proteome</keyword>
<evidence type="ECO:0008006" key="4">
    <source>
        <dbReference type="Google" id="ProtNLM"/>
    </source>
</evidence>
<feature type="region of interest" description="Disordered" evidence="1">
    <location>
        <begin position="180"/>
        <end position="212"/>
    </location>
</feature>